<keyword evidence="6" id="KW-0408">Iron</keyword>
<keyword evidence="9" id="KW-1185">Reference proteome</keyword>
<evidence type="ECO:0000256" key="4">
    <source>
        <dbReference type="ARBA" id="ARBA00022723"/>
    </source>
</evidence>
<name>A0A4S1X9C2_9SPHN</name>
<sequence length="539" mass="59667">MDQRPVSAAPQKGPPSWKLAPPHDTLTQGMVVSGFVSLPTGRALFLEFAWDGVQKKDGGAWLKAVQDVAPITDADGKDARAAGIGLTWEGMRKMGLDASTLASFDRPFKEGMFQEDRLRRLGDRREDEWLSTVIPGGPKWSGNTPTDDKWCGMADAHAFDDLEKVVETQVKTPITVHALLLLYEKDEETAEAWCRTVGDALAPHQVKIVHGLPLDLRPDPRGIAREHFGFADGVSQPAPFESKVVTVRDGSDYPKDYWNGVPLGEVLMGHENGHHEIALGPVVATSEAGAKAGLLPHPRGEGFLDLGLDGSYMVVRELKQDVAAFWNSMDAASARINRRDPEHSGHITADWIASRVIGRDLDGNLLCPNSKTGVLPVDKYDQPDNDFLFYDRDKLGHGCPLGSHVRRGNPRDGLAPKPSDKQTLLDAANNHRILRRGRKYGPDILDKRVDDGKERGLLFICLNTDITRQFEFVQQTWMLNPNFAFLYDEVDPLLGPKGMLTIPEKPLRRIIEVDTFVQMAGGEYFFLPSMPAIRYLASL</sequence>
<keyword evidence="3" id="KW-0349">Heme</keyword>
<dbReference type="InterPro" id="IPR011008">
    <property type="entry name" value="Dimeric_a/b-barrel"/>
</dbReference>
<evidence type="ECO:0000256" key="2">
    <source>
        <dbReference type="ARBA" id="ARBA00022559"/>
    </source>
</evidence>
<dbReference type="SUPFAM" id="SSF54909">
    <property type="entry name" value="Dimeric alpha+beta barrel"/>
    <property type="match status" value="1"/>
</dbReference>
<dbReference type="PANTHER" id="PTHR30521">
    <property type="entry name" value="DEFERROCHELATASE/PEROXIDASE"/>
    <property type="match status" value="1"/>
</dbReference>
<evidence type="ECO:0000313" key="9">
    <source>
        <dbReference type="Proteomes" id="UP000306147"/>
    </source>
</evidence>
<dbReference type="RefSeq" id="WP_135964555.1">
    <property type="nucleotide sequence ID" value="NZ_SRXT01000005.1"/>
</dbReference>
<reference evidence="8 9" key="1">
    <citation type="submission" date="2019-04" db="EMBL/GenBank/DDBJ databases">
        <title>Sphingomonas psychrotolerans sp. nov., isolated from soil in the Tianshan Mountains, Xinjiang, China.</title>
        <authorList>
            <person name="Luo Y."/>
            <person name="Sheng H."/>
        </authorList>
    </citation>
    <scope>NUCLEOTIDE SEQUENCE [LARGE SCALE GENOMIC DNA]</scope>
    <source>
        <strain evidence="8 9">ZFGT-11</strain>
    </source>
</reference>
<evidence type="ECO:0000256" key="5">
    <source>
        <dbReference type="ARBA" id="ARBA00023002"/>
    </source>
</evidence>
<evidence type="ECO:0008006" key="10">
    <source>
        <dbReference type="Google" id="ProtNLM"/>
    </source>
</evidence>
<dbReference type="Proteomes" id="UP000306147">
    <property type="component" value="Unassembled WGS sequence"/>
</dbReference>
<accession>A0A4S1X9C2</accession>
<evidence type="ECO:0000256" key="3">
    <source>
        <dbReference type="ARBA" id="ARBA00022617"/>
    </source>
</evidence>
<keyword evidence="5" id="KW-0560">Oxidoreductase</keyword>
<comment type="caution">
    <text evidence="8">The sequence shown here is derived from an EMBL/GenBank/DDBJ whole genome shotgun (WGS) entry which is preliminary data.</text>
</comment>
<keyword evidence="2" id="KW-0575">Peroxidase</keyword>
<dbReference type="PANTHER" id="PTHR30521:SF4">
    <property type="entry name" value="DEFERROCHELATASE"/>
    <property type="match status" value="1"/>
</dbReference>
<protein>
    <recommendedName>
        <fullName evidence="10">Peroxidase</fullName>
    </recommendedName>
</protein>
<dbReference type="EMBL" id="SRXT01000005">
    <property type="protein sequence ID" value="TGX52849.1"/>
    <property type="molecule type" value="Genomic_DNA"/>
</dbReference>
<evidence type="ECO:0000256" key="1">
    <source>
        <dbReference type="ARBA" id="ARBA00001970"/>
    </source>
</evidence>
<keyword evidence="4" id="KW-0479">Metal-binding</keyword>
<evidence type="ECO:0000256" key="6">
    <source>
        <dbReference type="ARBA" id="ARBA00023004"/>
    </source>
</evidence>
<gene>
    <name evidence="8" type="ORF">E5A73_14555</name>
</gene>
<dbReference type="GO" id="GO:0004601">
    <property type="term" value="F:peroxidase activity"/>
    <property type="evidence" value="ECO:0007669"/>
    <property type="project" value="UniProtKB-KW"/>
</dbReference>
<dbReference type="OrthoDB" id="236246at2"/>
<dbReference type="GO" id="GO:0020037">
    <property type="term" value="F:heme binding"/>
    <property type="evidence" value="ECO:0007669"/>
    <property type="project" value="InterPro"/>
</dbReference>
<dbReference type="GO" id="GO:0046872">
    <property type="term" value="F:metal ion binding"/>
    <property type="evidence" value="ECO:0007669"/>
    <property type="project" value="UniProtKB-KW"/>
</dbReference>
<proteinExistence type="predicted"/>
<evidence type="ECO:0000313" key="8">
    <source>
        <dbReference type="EMBL" id="TGX52849.1"/>
    </source>
</evidence>
<dbReference type="AlphaFoldDB" id="A0A4S1X9C2"/>
<dbReference type="GO" id="GO:0005829">
    <property type="term" value="C:cytosol"/>
    <property type="evidence" value="ECO:0007669"/>
    <property type="project" value="TreeGrafter"/>
</dbReference>
<dbReference type="PROSITE" id="PS51404">
    <property type="entry name" value="DYP_PEROXIDASE"/>
    <property type="match status" value="1"/>
</dbReference>
<organism evidence="8 9">
    <name type="scientific">Sphingomonas gei</name>
    <dbReference type="NCBI Taxonomy" id="1395960"/>
    <lineage>
        <taxon>Bacteria</taxon>
        <taxon>Pseudomonadati</taxon>
        <taxon>Pseudomonadota</taxon>
        <taxon>Alphaproteobacteria</taxon>
        <taxon>Sphingomonadales</taxon>
        <taxon>Sphingomonadaceae</taxon>
        <taxon>Sphingomonas</taxon>
    </lineage>
</organism>
<dbReference type="InterPro" id="IPR006314">
    <property type="entry name" value="Dyp_peroxidase"/>
</dbReference>
<comment type="cofactor">
    <cofactor evidence="1">
        <name>heme b</name>
        <dbReference type="ChEBI" id="CHEBI:60344"/>
    </cofactor>
</comment>
<evidence type="ECO:0000256" key="7">
    <source>
        <dbReference type="SAM" id="MobiDB-lite"/>
    </source>
</evidence>
<feature type="region of interest" description="Disordered" evidence="7">
    <location>
        <begin position="1"/>
        <end position="22"/>
    </location>
</feature>